<proteinExistence type="predicted"/>
<evidence type="ECO:0008006" key="3">
    <source>
        <dbReference type="Google" id="ProtNLM"/>
    </source>
</evidence>
<dbReference type="OrthoDB" id="4551696at2"/>
<dbReference type="AlphaFoldDB" id="A0A7Z8K3F6"/>
<dbReference type="RefSeq" id="WP_154728046.1">
    <property type="nucleotide sequence ID" value="NZ_SZYE01000006.1"/>
</dbReference>
<reference evidence="1 2" key="1">
    <citation type="submission" date="2019-05" db="EMBL/GenBank/DDBJ databases">
        <title>Genome sequence of Cellulomonas hominis strain CS1.</title>
        <authorList>
            <person name="Belmont J."/>
            <person name="Maclea K.S."/>
        </authorList>
    </citation>
    <scope>NUCLEOTIDE SEQUENCE [LARGE SCALE GENOMIC DNA]</scope>
    <source>
        <strain evidence="1 2">CS1</strain>
    </source>
</reference>
<dbReference type="Proteomes" id="UP000308121">
    <property type="component" value="Unassembled WGS sequence"/>
</dbReference>
<evidence type="ECO:0000313" key="2">
    <source>
        <dbReference type="Proteomes" id="UP000308121"/>
    </source>
</evidence>
<name>A0A7Z8K3F6_9CELL</name>
<sequence length="79" mass="8809">MTDTTTELQPRARAVVEDAEWLVATGECWTQAAHRLGYGSPKSLERVLYRLGRGDLVSALKAHELSPRQMNLHRSPHAA</sequence>
<organism evidence="1 2">
    <name type="scientific">Cellulomonas hominis</name>
    <dbReference type="NCBI Taxonomy" id="156981"/>
    <lineage>
        <taxon>Bacteria</taxon>
        <taxon>Bacillati</taxon>
        <taxon>Actinomycetota</taxon>
        <taxon>Actinomycetes</taxon>
        <taxon>Micrococcales</taxon>
        <taxon>Cellulomonadaceae</taxon>
        <taxon>Cellulomonas</taxon>
    </lineage>
</organism>
<protein>
    <recommendedName>
        <fullName evidence="3">HTH araC/xylS-type domain-containing protein</fullName>
    </recommendedName>
</protein>
<comment type="caution">
    <text evidence="1">The sequence shown here is derived from an EMBL/GenBank/DDBJ whole genome shotgun (WGS) entry which is preliminary data.</text>
</comment>
<accession>A0A7Z8K3F6</accession>
<gene>
    <name evidence="1" type="ORF">FA014_02025</name>
</gene>
<dbReference type="EMBL" id="SZYE01000006">
    <property type="protein sequence ID" value="TKR27158.1"/>
    <property type="molecule type" value="Genomic_DNA"/>
</dbReference>
<evidence type="ECO:0000313" key="1">
    <source>
        <dbReference type="EMBL" id="TKR27158.1"/>
    </source>
</evidence>